<keyword evidence="11" id="KW-1185">Reference proteome</keyword>
<feature type="binding site" evidence="8">
    <location>
        <position position="36"/>
    </location>
    <ligand>
        <name>[4Fe-4S] cluster</name>
        <dbReference type="ChEBI" id="CHEBI:49883"/>
        <note>4Fe-4S-S-AdoMet</note>
    </ligand>
</feature>
<evidence type="ECO:0000313" key="10">
    <source>
        <dbReference type="EMBL" id="CAD7287605.1"/>
    </source>
</evidence>
<organism evidence="10 11">
    <name type="scientific">Campylobacter majalis</name>
    <dbReference type="NCBI Taxonomy" id="2790656"/>
    <lineage>
        <taxon>Bacteria</taxon>
        <taxon>Pseudomonadati</taxon>
        <taxon>Campylobacterota</taxon>
        <taxon>Epsilonproteobacteria</taxon>
        <taxon>Campylobacterales</taxon>
        <taxon>Campylobacteraceae</taxon>
        <taxon>Campylobacter</taxon>
    </lineage>
</organism>
<dbReference type="EMBL" id="CAJHOF010000003">
    <property type="protein sequence ID" value="CAD7287605.1"/>
    <property type="molecule type" value="Genomic_DNA"/>
</dbReference>
<keyword evidence="7 8" id="KW-0456">Lyase</keyword>
<evidence type="ECO:0000256" key="4">
    <source>
        <dbReference type="ARBA" id="ARBA00022842"/>
    </source>
</evidence>
<keyword evidence="2 8" id="KW-0949">S-adenosyl-L-methionine</keyword>
<dbReference type="EC" id="4.3.99.3" evidence="8"/>
<feature type="binding site" evidence="8">
    <location>
        <position position="57"/>
    </location>
    <ligand>
        <name>Mg(2+)</name>
        <dbReference type="ChEBI" id="CHEBI:18420"/>
    </ligand>
</feature>
<feature type="binding site" evidence="8">
    <location>
        <position position="55"/>
    </location>
    <ligand>
        <name>[4Fe-4S] cluster</name>
        <dbReference type="ChEBI" id="CHEBI:49883"/>
        <note>4Fe-4S-S-AdoMet</note>
    </ligand>
</feature>
<dbReference type="InterPro" id="IPR013785">
    <property type="entry name" value="Aldolase_TIM"/>
</dbReference>
<keyword evidence="6 8" id="KW-0411">Iron-sulfur</keyword>
<reference evidence="10 11" key="1">
    <citation type="submission" date="2020-11" db="EMBL/GenBank/DDBJ databases">
        <authorList>
            <person name="Peeters C."/>
        </authorList>
    </citation>
    <scope>NUCLEOTIDE SEQUENCE [LARGE SCALE GENOMIC DNA]</scope>
    <source>
        <strain evidence="10 11">LMG 7974</strain>
    </source>
</reference>
<dbReference type="GO" id="GO:0016829">
    <property type="term" value="F:lyase activity"/>
    <property type="evidence" value="ECO:0007669"/>
    <property type="project" value="UniProtKB-KW"/>
</dbReference>
<dbReference type="RefSeq" id="WP_229932305.1">
    <property type="nucleotide sequence ID" value="NZ_CAJHOF010000003.1"/>
</dbReference>
<comment type="cofactor">
    <cofactor evidence="8">
        <name>Mg(2+)</name>
        <dbReference type="ChEBI" id="CHEBI:18420"/>
    </cofactor>
</comment>
<feature type="binding site" evidence="8">
    <location>
        <position position="32"/>
    </location>
    <ligand>
        <name>[4Fe-4S] cluster</name>
        <dbReference type="ChEBI" id="CHEBI:49883"/>
        <note>4Fe-4S-S-AdoMet</note>
    </ligand>
</feature>
<dbReference type="PROSITE" id="PS51918">
    <property type="entry name" value="RADICAL_SAM"/>
    <property type="match status" value="1"/>
</dbReference>
<protein>
    <recommendedName>
        <fullName evidence="8">7-carboxy-7-deazaguanine synthase</fullName>
        <shortName evidence="8">CDG synthase</shortName>
        <ecNumber evidence="8">4.3.99.3</ecNumber>
    </recommendedName>
    <alternativeName>
        <fullName evidence="8">Queuosine biosynthesis protein QueE</fullName>
    </alternativeName>
</protein>
<dbReference type="Proteomes" id="UP000789803">
    <property type="component" value="Unassembled WGS sequence"/>
</dbReference>
<evidence type="ECO:0000256" key="6">
    <source>
        <dbReference type="ARBA" id="ARBA00023014"/>
    </source>
</evidence>
<feature type="binding site" evidence="8">
    <location>
        <position position="97"/>
    </location>
    <ligand>
        <name>substrate</name>
    </ligand>
</feature>
<comment type="caution">
    <text evidence="10">The sequence shown here is derived from an EMBL/GenBank/DDBJ whole genome shotgun (WGS) entry which is preliminary data.</text>
</comment>
<comment type="subunit">
    <text evidence="8">Homodimer.</text>
</comment>
<evidence type="ECO:0000256" key="5">
    <source>
        <dbReference type="ARBA" id="ARBA00023004"/>
    </source>
</evidence>
<dbReference type="InterPro" id="IPR058240">
    <property type="entry name" value="rSAM_sf"/>
</dbReference>
<feature type="binding site" evidence="8">
    <location>
        <position position="99"/>
    </location>
    <ligand>
        <name>S-adenosyl-L-methionine</name>
        <dbReference type="ChEBI" id="CHEBI:59789"/>
    </ligand>
</feature>
<dbReference type="InterPro" id="IPR024924">
    <property type="entry name" value="7-CO-7-deazaguanine_synth-like"/>
</dbReference>
<dbReference type="HAMAP" id="MF_00917">
    <property type="entry name" value="QueE"/>
    <property type="match status" value="1"/>
</dbReference>
<dbReference type="Gene3D" id="3.20.20.70">
    <property type="entry name" value="Aldolase class I"/>
    <property type="match status" value="1"/>
</dbReference>
<keyword evidence="1 8" id="KW-0004">4Fe-4S</keyword>
<dbReference type="Pfam" id="PF13353">
    <property type="entry name" value="Fer4_12"/>
    <property type="match status" value="1"/>
</dbReference>
<keyword evidence="4 8" id="KW-0460">Magnesium</keyword>
<evidence type="ECO:0000256" key="7">
    <source>
        <dbReference type="ARBA" id="ARBA00023239"/>
    </source>
</evidence>
<evidence type="ECO:0000256" key="3">
    <source>
        <dbReference type="ARBA" id="ARBA00022723"/>
    </source>
</evidence>
<accession>A0ABM8Q402</accession>
<name>A0ABM8Q402_9BACT</name>
<evidence type="ECO:0000256" key="2">
    <source>
        <dbReference type="ARBA" id="ARBA00022691"/>
    </source>
</evidence>
<comment type="catalytic activity">
    <reaction evidence="8">
        <text>6-carboxy-5,6,7,8-tetrahydropterin + H(+) = 7-carboxy-7-carbaguanine + NH4(+)</text>
        <dbReference type="Rhea" id="RHEA:27974"/>
        <dbReference type="ChEBI" id="CHEBI:15378"/>
        <dbReference type="ChEBI" id="CHEBI:28938"/>
        <dbReference type="ChEBI" id="CHEBI:61032"/>
        <dbReference type="ChEBI" id="CHEBI:61036"/>
        <dbReference type="EC" id="4.3.99.3"/>
    </reaction>
</comment>
<dbReference type="PANTHER" id="PTHR42836">
    <property type="entry name" value="7-CARBOXY-7-DEAZAGUANINE SYNTHASE"/>
    <property type="match status" value="1"/>
</dbReference>
<comment type="caution">
    <text evidence="8">Lacks conserved residue(s) required for the propagation of feature annotation.</text>
</comment>
<keyword evidence="3 8" id="KW-0479">Metal-binding</keyword>
<comment type="similarity">
    <text evidence="8">Belongs to the radical SAM superfamily. 7-carboxy-7-deazaguanine synthase family.</text>
</comment>
<comment type="cofactor">
    <cofactor evidence="8">
        <name>[4Fe-4S] cluster</name>
        <dbReference type="ChEBI" id="CHEBI:49883"/>
    </cofactor>
    <text evidence="8">Binds 1 [4Fe-4S] cluster. The cluster is coordinated with 3 cysteines and an exchangeable S-adenosyl-L-methionine.</text>
</comment>
<sequence>MSLLKIVESFLSIQGEGEFAGRVAYFIRLFGCNLNCAGFNTKKISPKTGEILVGCDTIRAVATSHFDAESFNSADEILNQFSKKCKNLIQKPLIVITGGEPLIHHQNEILIKLVSKLLDANYEVQFETNATIEIDFDKYSVYKECHFAMGIKLANSGVKQNKRINQNAIIAISKNAKSCFYKFVLSGDEQEIDEILNILKIYQNKIWCMPMGESKTKLEKIAPKVAQIAIKYGLNYTDRLHIRLWDKKEGV</sequence>
<feature type="binding site" evidence="8">
    <location>
        <position position="28"/>
    </location>
    <ligand>
        <name>substrate</name>
    </ligand>
</feature>
<evidence type="ECO:0000259" key="9">
    <source>
        <dbReference type="PROSITE" id="PS51918"/>
    </source>
</evidence>
<comment type="pathway">
    <text evidence="8">Purine metabolism; 7-cyano-7-deazaguanine biosynthesis.</text>
</comment>
<comment type="function">
    <text evidence="8">Catalyzes the complex heterocyclic radical-mediated conversion of 6-carboxy-5,6,7,8-tetrahydropterin (CPH4) to 7-carboxy-7-deazaguanine (CDG), a step common to the biosynthetic pathways of all 7-deazapurine-containing compounds.</text>
</comment>
<feature type="domain" description="Radical SAM core" evidence="9">
    <location>
        <begin position="19"/>
        <end position="247"/>
    </location>
</feature>
<dbReference type="InterPro" id="IPR007197">
    <property type="entry name" value="rSAM"/>
</dbReference>
<comment type="cofactor">
    <cofactor evidence="8">
        <name>S-adenosyl-L-methionine</name>
        <dbReference type="ChEBI" id="CHEBI:59789"/>
    </cofactor>
    <text evidence="8">Binds 1 S-adenosyl-L-methionine per subunit.</text>
</comment>
<keyword evidence="8" id="KW-0671">Queuosine biosynthesis</keyword>
<dbReference type="PANTHER" id="PTHR42836:SF1">
    <property type="entry name" value="7-CARBOXY-7-DEAZAGUANINE SYNTHASE"/>
    <property type="match status" value="1"/>
</dbReference>
<keyword evidence="5 8" id="KW-0408">Iron</keyword>
<dbReference type="SUPFAM" id="SSF102114">
    <property type="entry name" value="Radical SAM enzymes"/>
    <property type="match status" value="1"/>
</dbReference>
<proteinExistence type="inferred from homology"/>
<gene>
    <name evidence="10" type="primary">queE_1</name>
    <name evidence="8" type="synonym">queE</name>
    <name evidence="10" type="ORF">LMG7974_00484</name>
</gene>
<feature type="binding site" evidence="8">
    <location>
        <begin position="13"/>
        <end position="15"/>
    </location>
    <ligand>
        <name>substrate</name>
    </ligand>
</feature>
<evidence type="ECO:0000313" key="11">
    <source>
        <dbReference type="Proteomes" id="UP000789803"/>
    </source>
</evidence>
<evidence type="ECO:0000256" key="8">
    <source>
        <dbReference type="HAMAP-Rule" id="MF_00917"/>
    </source>
</evidence>
<evidence type="ECO:0000256" key="1">
    <source>
        <dbReference type="ARBA" id="ARBA00022485"/>
    </source>
</evidence>